<organism evidence="6 7">
    <name type="scientific">Aeromicrobium flavum</name>
    <dbReference type="NCBI Taxonomy" id="416568"/>
    <lineage>
        <taxon>Bacteria</taxon>
        <taxon>Bacillati</taxon>
        <taxon>Actinomycetota</taxon>
        <taxon>Actinomycetes</taxon>
        <taxon>Propionibacteriales</taxon>
        <taxon>Nocardioidaceae</taxon>
        <taxon>Aeromicrobium</taxon>
    </lineage>
</organism>
<dbReference type="RefSeq" id="WP_246119606.1">
    <property type="nucleotide sequence ID" value="NZ_BAAAYQ010000001.1"/>
</dbReference>
<protein>
    <recommendedName>
        <fullName evidence="8">Cobalt ABC transporter</fullName>
    </recommendedName>
</protein>
<evidence type="ECO:0000256" key="3">
    <source>
        <dbReference type="ARBA" id="ARBA00022989"/>
    </source>
</evidence>
<dbReference type="Pfam" id="PF02361">
    <property type="entry name" value="CbiQ"/>
    <property type="match status" value="1"/>
</dbReference>
<evidence type="ECO:0000313" key="6">
    <source>
        <dbReference type="EMBL" id="GEO88847.1"/>
    </source>
</evidence>
<name>A0A512HTS3_9ACTN</name>
<dbReference type="PANTHER" id="PTHR33514">
    <property type="entry name" value="PROTEIN ABCI12, CHLOROPLASTIC"/>
    <property type="match status" value="1"/>
</dbReference>
<keyword evidence="2 5" id="KW-0812">Transmembrane</keyword>
<keyword evidence="4 5" id="KW-0472">Membrane</keyword>
<dbReference type="EMBL" id="BJZQ01000004">
    <property type="protein sequence ID" value="GEO88847.1"/>
    <property type="molecule type" value="Genomic_DNA"/>
</dbReference>
<feature type="transmembrane region" description="Helical" evidence="5">
    <location>
        <begin position="68"/>
        <end position="86"/>
    </location>
</feature>
<comment type="subcellular location">
    <subcellularLocation>
        <location evidence="1">Membrane</location>
        <topology evidence="1">Multi-pass membrane protein</topology>
    </subcellularLocation>
</comment>
<proteinExistence type="predicted"/>
<evidence type="ECO:0000256" key="1">
    <source>
        <dbReference type="ARBA" id="ARBA00004141"/>
    </source>
</evidence>
<feature type="transmembrane region" description="Helical" evidence="5">
    <location>
        <begin position="24"/>
        <end position="56"/>
    </location>
</feature>
<evidence type="ECO:0000256" key="4">
    <source>
        <dbReference type="ARBA" id="ARBA00023136"/>
    </source>
</evidence>
<dbReference type="CDD" id="cd16914">
    <property type="entry name" value="EcfT"/>
    <property type="match status" value="1"/>
</dbReference>
<dbReference type="GO" id="GO:0005886">
    <property type="term" value="C:plasma membrane"/>
    <property type="evidence" value="ECO:0007669"/>
    <property type="project" value="TreeGrafter"/>
</dbReference>
<keyword evidence="3 5" id="KW-1133">Transmembrane helix</keyword>
<dbReference type="PANTHER" id="PTHR33514:SF13">
    <property type="entry name" value="PROTEIN ABCI12, CHLOROPLASTIC"/>
    <property type="match status" value="1"/>
</dbReference>
<dbReference type="AlphaFoldDB" id="A0A512HTS3"/>
<accession>A0A512HTS3</accession>
<reference evidence="6 7" key="1">
    <citation type="submission" date="2019-07" db="EMBL/GenBank/DDBJ databases">
        <title>Whole genome shotgun sequence of Aeromicrobium flavum NBRC 107625.</title>
        <authorList>
            <person name="Hosoyama A."/>
            <person name="Uohara A."/>
            <person name="Ohji S."/>
            <person name="Ichikawa N."/>
        </authorList>
    </citation>
    <scope>NUCLEOTIDE SEQUENCE [LARGE SCALE GENOMIC DNA]</scope>
    <source>
        <strain evidence="6 7">NBRC 107625</strain>
    </source>
</reference>
<sequence length="201" mass="21097">MSAPLGVHQPGTSLLHRTTPGPKLVALLLFSVVVLMVHGPWSAVGFVAGTLVLATVAGLSARSVLAALRRFAVVAALLLAFNAWQNGWPRAIEVVGDLTALILAATVLTATTAVNDLLDTIVRALGPFRRLGVDPERVGLAFSLTLRALPGTLELAAETRDAARARGLERSLRARTTPLVLRVVARARDTGDALHARGIAD</sequence>
<gene>
    <name evidence="6" type="ORF">AFL01nite_11740</name>
</gene>
<evidence type="ECO:0008006" key="8">
    <source>
        <dbReference type="Google" id="ProtNLM"/>
    </source>
</evidence>
<evidence type="ECO:0000256" key="2">
    <source>
        <dbReference type="ARBA" id="ARBA00022692"/>
    </source>
</evidence>
<evidence type="ECO:0000313" key="7">
    <source>
        <dbReference type="Proteomes" id="UP000321769"/>
    </source>
</evidence>
<evidence type="ECO:0000256" key="5">
    <source>
        <dbReference type="SAM" id="Phobius"/>
    </source>
</evidence>
<feature type="transmembrane region" description="Helical" evidence="5">
    <location>
        <begin position="98"/>
        <end position="118"/>
    </location>
</feature>
<dbReference type="Proteomes" id="UP000321769">
    <property type="component" value="Unassembled WGS sequence"/>
</dbReference>
<dbReference type="InterPro" id="IPR003339">
    <property type="entry name" value="ABC/ECF_trnsptr_transmembrane"/>
</dbReference>
<keyword evidence="7" id="KW-1185">Reference proteome</keyword>
<comment type="caution">
    <text evidence="6">The sequence shown here is derived from an EMBL/GenBank/DDBJ whole genome shotgun (WGS) entry which is preliminary data.</text>
</comment>